<dbReference type="PROSITE" id="PS51257">
    <property type="entry name" value="PROKAR_LIPOPROTEIN"/>
    <property type="match status" value="1"/>
</dbReference>
<evidence type="ECO:0000256" key="1">
    <source>
        <dbReference type="ARBA" id="ARBA00009477"/>
    </source>
</evidence>
<dbReference type="PANTHER" id="PTHR30469:SF38">
    <property type="entry name" value="HLYD FAMILY SECRETION PROTEIN"/>
    <property type="match status" value="1"/>
</dbReference>
<protein>
    <submittedName>
        <fullName evidence="3">Macrolide-specific efflux protein macA</fullName>
    </submittedName>
</protein>
<dbReference type="Pfam" id="PF25954">
    <property type="entry name" value="Beta-barrel_RND_2"/>
    <property type="match status" value="1"/>
</dbReference>
<dbReference type="SUPFAM" id="SSF111369">
    <property type="entry name" value="HlyD-like secretion proteins"/>
    <property type="match status" value="1"/>
</dbReference>
<dbReference type="NCBIfam" id="TIGR01730">
    <property type="entry name" value="RND_mfp"/>
    <property type="match status" value="1"/>
</dbReference>
<dbReference type="Gene3D" id="2.40.30.170">
    <property type="match status" value="1"/>
</dbReference>
<dbReference type="AlphaFoldDB" id="A0A379MRA2"/>
<evidence type="ECO:0000259" key="2">
    <source>
        <dbReference type="Pfam" id="PF25954"/>
    </source>
</evidence>
<dbReference type="PANTHER" id="PTHR30469">
    <property type="entry name" value="MULTIDRUG RESISTANCE PROTEIN MDTA"/>
    <property type="match status" value="1"/>
</dbReference>
<dbReference type="GO" id="GO:1990281">
    <property type="term" value="C:efflux pump complex"/>
    <property type="evidence" value="ECO:0007669"/>
    <property type="project" value="TreeGrafter"/>
</dbReference>
<sequence length="365" mass="39333">MMNPFRYAYLLCGGMLLASCSGGSGSGDDADTSVNKKAQMQLSNPVDTILLRRGTFRSQLISNGKLRAQQKSDLKFAASGTVTWLAGGNGDPVASGAALARVDDREARLQLEQARQTMQKADIDLQDALLGFGYDIADTSRVPGETMRIARLRSGYDAAATSLESARMAVENCVLKAPFAGKIANLQTKLHENPKGDFFCSVINDRSFDVEFNILESELGSVRPGQEVTVATFVEPARRHKGRITNINPTVDDKGQIAVTANIPNSGALIDGMNVKVYVESSVPDKLVVPKSAVLVRDDREVLFRYDAQTGKAMWTYVLIEMSNSDSHVVSANTDRGAELNEGDAVIVSGNLNLADGSDVEIKTH</sequence>
<dbReference type="EMBL" id="UGVL01000001">
    <property type="protein sequence ID" value="SUE33152.1"/>
    <property type="molecule type" value="Genomic_DNA"/>
</dbReference>
<dbReference type="STRING" id="880526.GCA_000427365_01093"/>
<accession>A0A379MRA2</accession>
<dbReference type="Gene3D" id="1.10.287.470">
    <property type="entry name" value="Helix hairpin bin"/>
    <property type="match status" value="1"/>
</dbReference>
<proteinExistence type="inferred from homology"/>
<dbReference type="GO" id="GO:0015562">
    <property type="term" value="F:efflux transmembrane transporter activity"/>
    <property type="evidence" value="ECO:0007669"/>
    <property type="project" value="TreeGrafter"/>
</dbReference>
<dbReference type="InterPro" id="IPR006143">
    <property type="entry name" value="RND_pump_MFP"/>
</dbReference>
<name>A0A379MRA2_9BACT</name>
<dbReference type="Gene3D" id="2.40.50.100">
    <property type="match status" value="1"/>
</dbReference>
<comment type="similarity">
    <text evidence="1">Belongs to the membrane fusion protein (MFP) (TC 8.A.1) family.</text>
</comment>
<evidence type="ECO:0000313" key="3">
    <source>
        <dbReference type="EMBL" id="SUE33152.1"/>
    </source>
</evidence>
<gene>
    <name evidence="3" type="primary">macA_3</name>
    <name evidence="3" type="ORF">NCTC11190_00349</name>
</gene>
<organism evidence="3 4">
    <name type="scientific">Rikenella microfusus</name>
    <dbReference type="NCBI Taxonomy" id="28139"/>
    <lineage>
        <taxon>Bacteria</taxon>
        <taxon>Pseudomonadati</taxon>
        <taxon>Bacteroidota</taxon>
        <taxon>Bacteroidia</taxon>
        <taxon>Bacteroidales</taxon>
        <taxon>Rikenellaceae</taxon>
        <taxon>Rikenella</taxon>
    </lineage>
</organism>
<evidence type="ECO:0000313" key="4">
    <source>
        <dbReference type="Proteomes" id="UP000255233"/>
    </source>
</evidence>
<dbReference type="InterPro" id="IPR058792">
    <property type="entry name" value="Beta-barrel_RND_2"/>
</dbReference>
<dbReference type="RefSeq" id="WP_037292248.1">
    <property type="nucleotide sequence ID" value="NZ_CANTWR010000010.1"/>
</dbReference>
<feature type="domain" description="CusB-like beta-barrel" evidence="2">
    <location>
        <begin position="210"/>
        <end position="280"/>
    </location>
</feature>
<reference evidence="3 4" key="1">
    <citation type="submission" date="2018-06" db="EMBL/GenBank/DDBJ databases">
        <authorList>
            <consortium name="Pathogen Informatics"/>
            <person name="Doyle S."/>
        </authorList>
    </citation>
    <scope>NUCLEOTIDE SEQUENCE [LARGE SCALE GENOMIC DNA]</scope>
    <source>
        <strain evidence="3 4">NCTC11190</strain>
    </source>
</reference>
<dbReference type="Gene3D" id="2.40.420.20">
    <property type="match status" value="1"/>
</dbReference>
<dbReference type="Proteomes" id="UP000255233">
    <property type="component" value="Unassembled WGS sequence"/>
</dbReference>
<keyword evidence="4" id="KW-1185">Reference proteome</keyword>